<proteinExistence type="inferred from homology"/>
<dbReference type="PANTHER" id="PTHR30408">
    <property type="entry name" value="TYPE-1 RESTRICTION ENZYME ECOKI SPECIFICITY PROTEIN"/>
    <property type="match status" value="1"/>
</dbReference>
<evidence type="ECO:0000256" key="1">
    <source>
        <dbReference type="ARBA" id="ARBA00010923"/>
    </source>
</evidence>
<keyword evidence="5" id="KW-0540">Nuclease</keyword>
<evidence type="ECO:0000259" key="4">
    <source>
        <dbReference type="Pfam" id="PF01420"/>
    </source>
</evidence>
<dbReference type="GO" id="GO:0009307">
    <property type="term" value="P:DNA restriction-modification system"/>
    <property type="evidence" value="ECO:0007669"/>
    <property type="project" value="UniProtKB-KW"/>
</dbReference>
<dbReference type="InterPro" id="IPR052021">
    <property type="entry name" value="Type-I_RS_S_subunit"/>
</dbReference>
<evidence type="ECO:0000313" key="6">
    <source>
        <dbReference type="Proteomes" id="UP000293520"/>
    </source>
</evidence>
<keyword evidence="5" id="KW-0255">Endonuclease</keyword>
<gene>
    <name evidence="5" type="ORF">EYE42_00305</name>
</gene>
<dbReference type="RefSeq" id="WP_130989326.1">
    <property type="nucleotide sequence ID" value="NZ_SISK01000001.1"/>
</dbReference>
<dbReference type="GO" id="GO:0003677">
    <property type="term" value="F:DNA binding"/>
    <property type="evidence" value="ECO:0007669"/>
    <property type="project" value="UniProtKB-KW"/>
</dbReference>
<feature type="domain" description="Type I restriction modification DNA specificity" evidence="4">
    <location>
        <begin position="214"/>
        <end position="361"/>
    </location>
</feature>
<dbReference type="Proteomes" id="UP000293520">
    <property type="component" value="Unassembled WGS sequence"/>
</dbReference>
<dbReference type="CDD" id="cd17266">
    <property type="entry name" value="RMtype1_S_Sau1132ORF3780P-TRD2-CR2_like"/>
    <property type="match status" value="1"/>
</dbReference>
<feature type="domain" description="Type I restriction modification DNA specificity" evidence="4">
    <location>
        <begin position="16"/>
        <end position="189"/>
    </location>
</feature>
<evidence type="ECO:0000256" key="3">
    <source>
        <dbReference type="ARBA" id="ARBA00023125"/>
    </source>
</evidence>
<dbReference type="SUPFAM" id="SSF116734">
    <property type="entry name" value="DNA methylase specificity domain"/>
    <property type="match status" value="2"/>
</dbReference>
<keyword evidence="6" id="KW-1185">Reference proteome</keyword>
<keyword evidence="5" id="KW-0378">Hydrolase</keyword>
<dbReference type="Gene3D" id="1.10.287.1120">
    <property type="entry name" value="Bipartite methylase S protein"/>
    <property type="match status" value="2"/>
</dbReference>
<name>A0A4Q9GA33_9RHOB</name>
<accession>A0A4Q9GA33</accession>
<comment type="similarity">
    <text evidence="1">Belongs to the type-I restriction system S methylase family.</text>
</comment>
<evidence type="ECO:0000313" key="5">
    <source>
        <dbReference type="EMBL" id="TBN43625.1"/>
    </source>
</evidence>
<dbReference type="Pfam" id="PF01420">
    <property type="entry name" value="Methylase_S"/>
    <property type="match status" value="2"/>
</dbReference>
<keyword evidence="2" id="KW-0680">Restriction system</keyword>
<reference evidence="5 6" key="1">
    <citation type="submission" date="2019-02" db="EMBL/GenBank/DDBJ databases">
        <title>Paracoccus subflavus sp. nov., isolated from marine sediment of the Pacific Ocean.</title>
        <authorList>
            <person name="Zhang G."/>
        </authorList>
    </citation>
    <scope>NUCLEOTIDE SEQUENCE [LARGE SCALE GENOMIC DNA]</scope>
    <source>
        <strain evidence="5 6">GY0581</strain>
    </source>
</reference>
<dbReference type="InterPro" id="IPR000055">
    <property type="entry name" value="Restrct_endonuc_typeI_TRD"/>
</dbReference>
<comment type="caution">
    <text evidence="5">The sequence shown here is derived from an EMBL/GenBank/DDBJ whole genome shotgun (WGS) entry which is preliminary data.</text>
</comment>
<dbReference type="CDD" id="cd17265">
    <property type="entry name" value="RMtype1_S_Eco4255III-TRD2-CR2_like"/>
    <property type="match status" value="1"/>
</dbReference>
<dbReference type="EMBL" id="SISK01000001">
    <property type="protein sequence ID" value="TBN43625.1"/>
    <property type="molecule type" value="Genomic_DNA"/>
</dbReference>
<dbReference type="OrthoDB" id="512700at2"/>
<organism evidence="5 6">
    <name type="scientific">Paracoccus subflavus</name>
    <dbReference type="NCBI Taxonomy" id="2528244"/>
    <lineage>
        <taxon>Bacteria</taxon>
        <taxon>Pseudomonadati</taxon>
        <taxon>Pseudomonadota</taxon>
        <taxon>Alphaproteobacteria</taxon>
        <taxon>Rhodobacterales</taxon>
        <taxon>Paracoccaceae</taxon>
        <taxon>Paracoccus</taxon>
    </lineage>
</organism>
<keyword evidence="3" id="KW-0238">DNA-binding</keyword>
<dbReference type="Gene3D" id="3.90.220.20">
    <property type="entry name" value="DNA methylase specificity domains"/>
    <property type="match status" value="2"/>
</dbReference>
<dbReference type="AlphaFoldDB" id="A0A4Q9GA33"/>
<sequence>MDLRPGYKQTEIGPIPEDWDAVPLGSIGESLIGLTYAPAEVRNSGILVLRSSNIQNDELSFEDNVFVKKDVPFKIMVRPGDVLICVRNGSADLIGKSALLDERTNGMTFGAFMAVYRSEIGVLVNYLFQSSILKRQINEHLGATINQITNKSLNSFRIPLARDLREQNAIAKALRDVDGAISSMTQLLAKKRDLRTGTIQQLVTGRTRLLGFSEPWQKRPLAELCEMKSGEGITSARIDTTSPFPCYGGNGLRGFAKTYTHEGDFVLIGRVGALCGNILRVSGRFFASEHAIVVAPRETTDPNFLGMVLSRMRLGRLSESSAQPVLTVSKLLKLEVSYPPSKDEQTAIAGVLSDMDAEITALAARLDKTQALKQGMMQALLTGRVRLPVKGEALDELEAVHA</sequence>
<dbReference type="PANTHER" id="PTHR30408:SF12">
    <property type="entry name" value="TYPE I RESTRICTION ENZYME MJAVIII SPECIFICITY SUBUNIT"/>
    <property type="match status" value="1"/>
</dbReference>
<dbReference type="GO" id="GO:0004519">
    <property type="term" value="F:endonuclease activity"/>
    <property type="evidence" value="ECO:0007669"/>
    <property type="project" value="UniProtKB-KW"/>
</dbReference>
<protein>
    <submittedName>
        <fullName evidence="5">Restriction endonuclease subunit S</fullName>
    </submittedName>
</protein>
<dbReference type="InterPro" id="IPR044946">
    <property type="entry name" value="Restrct_endonuc_typeI_TRD_sf"/>
</dbReference>
<evidence type="ECO:0000256" key="2">
    <source>
        <dbReference type="ARBA" id="ARBA00022747"/>
    </source>
</evidence>